<evidence type="ECO:0000313" key="2">
    <source>
        <dbReference type="Proteomes" id="UP001607303"/>
    </source>
</evidence>
<comment type="caution">
    <text evidence="1">The sequence shown here is derived from an EMBL/GenBank/DDBJ whole genome shotgun (WGS) entry which is preliminary data.</text>
</comment>
<sequence length="61" mass="6922">YTYLNSPLLLAGKASCENFCVHSSKYNAKLIHIIALNLSYYLRKTHPKGASILTRRNTTHD</sequence>
<name>A0ABD2AM32_VESMC</name>
<reference evidence="1 2" key="1">
    <citation type="journal article" date="2024" name="Ann. Entomol. Soc. Am.">
        <title>Genomic analyses of the southern and eastern yellowjacket wasps (Hymenoptera: Vespidae) reveal evolutionary signatures of social life.</title>
        <authorList>
            <person name="Catto M.A."/>
            <person name="Caine P.B."/>
            <person name="Orr S.E."/>
            <person name="Hunt B.G."/>
            <person name="Goodisman M.A.D."/>
        </authorList>
    </citation>
    <scope>NUCLEOTIDE SEQUENCE [LARGE SCALE GENOMIC DNA]</scope>
    <source>
        <strain evidence="1">232</strain>
        <tissue evidence="1">Head and thorax</tissue>
    </source>
</reference>
<keyword evidence="2" id="KW-1185">Reference proteome</keyword>
<protein>
    <submittedName>
        <fullName evidence="1">Uncharacterized protein</fullName>
    </submittedName>
</protein>
<organism evidence="1 2">
    <name type="scientific">Vespula maculifrons</name>
    <name type="common">Eastern yellow jacket</name>
    <name type="synonym">Wasp</name>
    <dbReference type="NCBI Taxonomy" id="7453"/>
    <lineage>
        <taxon>Eukaryota</taxon>
        <taxon>Metazoa</taxon>
        <taxon>Ecdysozoa</taxon>
        <taxon>Arthropoda</taxon>
        <taxon>Hexapoda</taxon>
        <taxon>Insecta</taxon>
        <taxon>Pterygota</taxon>
        <taxon>Neoptera</taxon>
        <taxon>Endopterygota</taxon>
        <taxon>Hymenoptera</taxon>
        <taxon>Apocrita</taxon>
        <taxon>Aculeata</taxon>
        <taxon>Vespoidea</taxon>
        <taxon>Vespidae</taxon>
        <taxon>Vespinae</taxon>
        <taxon>Vespula</taxon>
    </lineage>
</organism>
<proteinExistence type="predicted"/>
<evidence type="ECO:0000313" key="1">
    <source>
        <dbReference type="EMBL" id="KAL2721678.1"/>
    </source>
</evidence>
<dbReference type="EMBL" id="JAYRBN010000116">
    <property type="protein sequence ID" value="KAL2721678.1"/>
    <property type="molecule type" value="Genomic_DNA"/>
</dbReference>
<feature type="non-terminal residue" evidence="1">
    <location>
        <position position="1"/>
    </location>
</feature>
<dbReference type="AlphaFoldDB" id="A0ABD2AM32"/>
<gene>
    <name evidence="1" type="ORF">V1477_020498</name>
</gene>
<dbReference type="Proteomes" id="UP001607303">
    <property type="component" value="Unassembled WGS sequence"/>
</dbReference>
<accession>A0ABD2AM32</accession>